<dbReference type="InterPro" id="IPR013525">
    <property type="entry name" value="ABC2_TM"/>
</dbReference>
<protein>
    <recommendedName>
        <fullName evidence="6">ABC transmembrane type-2 domain-containing protein</fullName>
    </recommendedName>
</protein>
<feature type="transmembrane region" description="Helical" evidence="5">
    <location>
        <begin position="272"/>
        <end position="293"/>
    </location>
</feature>
<feature type="transmembrane region" description="Helical" evidence="5">
    <location>
        <begin position="227"/>
        <end position="251"/>
    </location>
</feature>
<dbReference type="GO" id="GO:0140359">
    <property type="term" value="F:ABC-type transporter activity"/>
    <property type="evidence" value="ECO:0007669"/>
    <property type="project" value="InterPro"/>
</dbReference>
<dbReference type="OrthoDB" id="8988363at2"/>
<dbReference type="EMBL" id="WEGK01000017">
    <property type="protein sequence ID" value="MQY23102.1"/>
    <property type="molecule type" value="Genomic_DNA"/>
</dbReference>
<accession>A0A7K0DCQ3</accession>
<proteinExistence type="predicted"/>
<feature type="transmembrane region" description="Helical" evidence="5">
    <location>
        <begin position="139"/>
        <end position="159"/>
    </location>
</feature>
<sequence length="470" mass="50154">MTNDPTAVRLRQWSALSGRAVRGAARERDLAFGFLAPMLFFACFYLPLRYSMRVVGYDYAQYFLPVIVVQGMFFTAMSAADRAARDAASGVRTRLSTLPIEPWVVLAARMWADLIRGSVAIAGAVLVGTVFGFRFHNGLAALVFVAVALLFGAALVLGADALGNATAIPKIGAQVLVLPQLLLIMASTGFVPTEWFPGWLQPFVRNQPVSAQADALRDLGVGRYTPALWHAMVWSVALTGVFAAVSALLLMYQVVFGKLFTVTSGHDSIYRFVPLVMVMGALLGAIATGGSLLRERETGLLWRWWVLPGNRAAVPVGGLLAECVRALLTAVLLLAIGVALGLRFHRGWFAATAAICVPVLLLIGLATMVIGLAVTHLGRSAVELSGLLILLGGFFNTGFVPAEHYPGPLQFIVRVQPMSTAVDAMRGLIYSGPVLTPLLATAAWSLGFAVIFGTIAAGSYRTAVPEIPVR</sequence>
<dbReference type="InterPro" id="IPR047817">
    <property type="entry name" value="ABC2_TM_bact-type"/>
</dbReference>
<feature type="transmembrane region" description="Helical" evidence="5">
    <location>
        <begin position="114"/>
        <end position="133"/>
    </location>
</feature>
<feature type="transmembrane region" description="Helical" evidence="5">
    <location>
        <begin position="438"/>
        <end position="460"/>
    </location>
</feature>
<gene>
    <name evidence="7" type="ORF">NRB20_62290</name>
</gene>
<dbReference type="AlphaFoldDB" id="A0A7K0DCQ3"/>
<dbReference type="InterPro" id="IPR052902">
    <property type="entry name" value="ABC-2_transporter"/>
</dbReference>
<dbReference type="PANTHER" id="PTHR43027">
    <property type="entry name" value="DOXORUBICIN RESISTANCE ABC TRANSPORTER PERMEASE PROTEIN DRRC-RELATED"/>
    <property type="match status" value="1"/>
</dbReference>
<evidence type="ECO:0000313" key="7">
    <source>
        <dbReference type="EMBL" id="MQY23102.1"/>
    </source>
</evidence>
<keyword evidence="2 5" id="KW-0812">Transmembrane</keyword>
<feature type="transmembrane region" description="Helical" evidence="5">
    <location>
        <begin position="30"/>
        <end position="48"/>
    </location>
</feature>
<feature type="domain" description="ABC transmembrane type-2" evidence="6">
    <location>
        <begin position="236"/>
        <end position="463"/>
    </location>
</feature>
<evidence type="ECO:0000313" key="8">
    <source>
        <dbReference type="Proteomes" id="UP000438448"/>
    </source>
</evidence>
<feature type="transmembrane region" description="Helical" evidence="5">
    <location>
        <begin position="313"/>
        <end position="336"/>
    </location>
</feature>
<feature type="transmembrane region" description="Helical" evidence="5">
    <location>
        <begin position="348"/>
        <end position="374"/>
    </location>
</feature>
<feature type="transmembrane region" description="Helical" evidence="5">
    <location>
        <begin position="60"/>
        <end position="80"/>
    </location>
</feature>
<comment type="subcellular location">
    <subcellularLocation>
        <location evidence="1">Membrane</location>
        <topology evidence="1">Multi-pass membrane protein</topology>
    </subcellularLocation>
</comment>
<dbReference type="PANTHER" id="PTHR43027:SF1">
    <property type="entry name" value="DOXORUBICIN RESISTANCE ABC TRANSPORTER PERMEASE PROTEIN DRRC-RELATED"/>
    <property type="match status" value="1"/>
</dbReference>
<evidence type="ECO:0000259" key="6">
    <source>
        <dbReference type="PROSITE" id="PS51012"/>
    </source>
</evidence>
<dbReference type="Pfam" id="PF12698">
    <property type="entry name" value="ABC2_membrane_3"/>
    <property type="match status" value="2"/>
</dbReference>
<reference evidence="7 8" key="1">
    <citation type="submission" date="2019-10" db="EMBL/GenBank/DDBJ databases">
        <title>Nocardia macrotermitis sp. nov. and Nocardia aurantia sp. nov., isolated from the gut of fungus growing-termite Macrotermes natalensis.</title>
        <authorList>
            <person name="Benndorf R."/>
            <person name="Schwitalla J."/>
            <person name="Martin K."/>
            <person name="De Beer W."/>
            <person name="Kaster A.-K."/>
            <person name="Vollmers J."/>
            <person name="Poulsen M."/>
            <person name="Beemelmanns C."/>
        </authorList>
    </citation>
    <scope>NUCLEOTIDE SEQUENCE [LARGE SCALE GENOMIC DNA]</scope>
    <source>
        <strain evidence="7 8">RB20</strain>
    </source>
</reference>
<dbReference type="Proteomes" id="UP000438448">
    <property type="component" value="Unassembled WGS sequence"/>
</dbReference>
<evidence type="ECO:0000256" key="4">
    <source>
        <dbReference type="ARBA" id="ARBA00023136"/>
    </source>
</evidence>
<keyword evidence="4 5" id="KW-0472">Membrane</keyword>
<keyword evidence="3 5" id="KW-1133">Transmembrane helix</keyword>
<dbReference type="GO" id="GO:0016020">
    <property type="term" value="C:membrane"/>
    <property type="evidence" value="ECO:0007669"/>
    <property type="project" value="UniProtKB-SubCell"/>
</dbReference>
<evidence type="ECO:0000256" key="3">
    <source>
        <dbReference type="ARBA" id="ARBA00022989"/>
    </source>
</evidence>
<name>A0A7K0DCQ3_9NOCA</name>
<evidence type="ECO:0000256" key="5">
    <source>
        <dbReference type="SAM" id="Phobius"/>
    </source>
</evidence>
<evidence type="ECO:0000256" key="1">
    <source>
        <dbReference type="ARBA" id="ARBA00004141"/>
    </source>
</evidence>
<comment type="caution">
    <text evidence="7">The sequence shown here is derived from an EMBL/GenBank/DDBJ whole genome shotgun (WGS) entry which is preliminary data.</text>
</comment>
<keyword evidence="8" id="KW-1185">Reference proteome</keyword>
<organism evidence="7 8">
    <name type="scientific">Nocardia macrotermitis</name>
    <dbReference type="NCBI Taxonomy" id="2585198"/>
    <lineage>
        <taxon>Bacteria</taxon>
        <taxon>Bacillati</taxon>
        <taxon>Actinomycetota</taxon>
        <taxon>Actinomycetes</taxon>
        <taxon>Mycobacteriales</taxon>
        <taxon>Nocardiaceae</taxon>
        <taxon>Nocardia</taxon>
    </lineage>
</organism>
<evidence type="ECO:0000256" key="2">
    <source>
        <dbReference type="ARBA" id="ARBA00022692"/>
    </source>
</evidence>
<dbReference type="PROSITE" id="PS51012">
    <property type="entry name" value="ABC_TM2"/>
    <property type="match status" value="1"/>
</dbReference>